<feature type="non-terminal residue" evidence="3">
    <location>
        <position position="219"/>
    </location>
</feature>
<dbReference type="InterPro" id="IPR049012">
    <property type="entry name" value="Mutator_transp_dom"/>
</dbReference>
<comment type="caution">
    <text evidence="3">The sequence shown here is derived from an EMBL/GenBank/DDBJ whole genome shotgun (WGS) entry which is preliminary data.</text>
</comment>
<protein>
    <recommendedName>
        <fullName evidence="2">Mutator-like transposase domain-containing protein</fullName>
    </recommendedName>
</protein>
<keyword evidence="4" id="KW-1185">Reference proteome</keyword>
<accession>A0ABN8NM36</accession>
<evidence type="ECO:0000256" key="1">
    <source>
        <dbReference type="SAM" id="MobiDB-lite"/>
    </source>
</evidence>
<sequence length="219" mass="24346">LRGYLAFASVKKEKVVSVFVIEPRAKKKSKSEFDKEWAAKLEESDKGSFYQQEKWLEELDIQKSDNAAVAESASRSKIQLEEPDEESQLSSSTPSADGTWKTISDRAIGRVQVMKNVASKHGLGSTWRIQCENESCPSHKTNSVFNSSEKSRAFEINRASVLGLRAIGVGHSAALEFFSFLGLAPINKNAWADHTKKIEGEAKLLLEKELNRASRGVKE</sequence>
<dbReference type="EMBL" id="CALNXK010000022">
    <property type="protein sequence ID" value="CAH3109584.1"/>
    <property type="molecule type" value="Genomic_DNA"/>
</dbReference>
<gene>
    <name evidence="3" type="ORF">PLOB_00018723</name>
</gene>
<dbReference type="Pfam" id="PF20700">
    <property type="entry name" value="Mutator"/>
    <property type="match status" value="1"/>
</dbReference>
<evidence type="ECO:0000313" key="4">
    <source>
        <dbReference type="Proteomes" id="UP001159405"/>
    </source>
</evidence>
<reference evidence="3 4" key="1">
    <citation type="submission" date="2022-05" db="EMBL/GenBank/DDBJ databases">
        <authorList>
            <consortium name="Genoscope - CEA"/>
            <person name="William W."/>
        </authorList>
    </citation>
    <scope>NUCLEOTIDE SEQUENCE [LARGE SCALE GENOMIC DNA]</scope>
</reference>
<feature type="domain" description="Mutator-like transposase" evidence="2">
    <location>
        <begin position="113"/>
        <end position="218"/>
    </location>
</feature>
<organism evidence="3 4">
    <name type="scientific">Porites lobata</name>
    <dbReference type="NCBI Taxonomy" id="104759"/>
    <lineage>
        <taxon>Eukaryota</taxon>
        <taxon>Metazoa</taxon>
        <taxon>Cnidaria</taxon>
        <taxon>Anthozoa</taxon>
        <taxon>Hexacorallia</taxon>
        <taxon>Scleractinia</taxon>
        <taxon>Fungiina</taxon>
        <taxon>Poritidae</taxon>
        <taxon>Porites</taxon>
    </lineage>
</organism>
<name>A0ABN8NM36_9CNID</name>
<dbReference type="Proteomes" id="UP001159405">
    <property type="component" value="Unassembled WGS sequence"/>
</dbReference>
<evidence type="ECO:0000313" key="3">
    <source>
        <dbReference type="EMBL" id="CAH3109584.1"/>
    </source>
</evidence>
<evidence type="ECO:0000259" key="2">
    <source>
        <dbReference type="Pfam" id="PF20700"/>
    </source>
</evidence>
<feature type="non-terminal residue" evidence="3">
    <location>
        <position position="1"/>
    </location>
</feature>
<proteinExistence type="predicted"/>
<feature type="region of interest" description="Disordered" evidence="1">
    <location>
        <begin position="72"/>
        <end position="100"/>
    </location>
</feature>